<name>A0A0D8I5S9_9CLOT</name>
<proteinExistence type="inferred from homology"/>
<feature type="domain" description="Spore germination protein N-terminal" evidence="9">
    <location>
        <begin position="25"/>
        <end position="224"/>
    </location>
</feature>
<organism evidence="10 11">
    <name type="scientific">Clostridium aceticum</name>
    <dbReference type="NCBI Taxonomy" id="84022"/>
    <lineage>
        <taxon>Bacteria</taxon>
        <taxon>Bacillati</taxon>
        <taxon>Bacillota</taxon>
        <taxon>Clostridia</taxon>
        <taxon>Eubacteriales</taxon>
        <taxon>Clostridiaceae</taxon>
        <taxon>Clostridium</taxon>
    </lineage>
</organism>
<dbReference type="InterPro" id="IPR008844">
    <property type="entry name" value="Spore_GerAC-like"/>
</dbReference>
<evidence type="ECO:0000256" key="6">
    <source>
        <dbReference type="ARBA" id="ARBA00023139"/>
    </source>
</evidence>
<dbReference type="GO" id="GO:0016020">
    <property type="term" value="C:membrane"/>
    <property type="evidence" value="ECO:0007669"/>
    <property type="project" value="UniProtKB-SubCell"/>
</dbReference>
<gene>
    <name evidence="10" type="ORF">CACET_c37030</name>
</gene>
<dbReference type="Pfam" id="PF25198">
    <property type="entry name" value="Spore_GerAC_N"/>
    <property type="match status" value="1"/>
</dbReference>
<dbReference type="InterPro" id="IPR038501">
    <property type="entry name" value="Spore_GerAC_C_sf"/>
</dbReference>
<evidence type="ECO:0000256" key="5">
    <source>
        <dbReference type="ARBA" id="ARBA00023136"/>
    </source>
</evidence>
<evidence type="ECO:0000256" key="1">
    <source>
        <dbReference type="ARBA" id="ARBA00004635"/>
    </source>
</evidence>
<evidence type="ECO:0000256" key="7">
    <source>
        <dbReference type="ARBA" id="ARBA00023288"/>
    </source>
</evidence>
<evidence type="ECO:0000256" key="3">
    <source>
        <dbReference type="ARBA" id="ARBA00022544"/>
    </source>
</evidence>
<dbReference type="Proteomes" id="UP000035704">
    <property type="component" value="Chromosome"/>
</dbReference>
<dbReference type="InterPro" id="IPR046953">
    <property type="entry name" value="Spore_GerAC-like_C"/>
</dbReference>
<comment type="subcellular location">
    <subcellularLocation>
        <location evidence="1">Membrane</location>
        <topology evidence="1">Lipid-anchor</topology>
    </subcellularLocation>
</comment>
<dbReference type="AlphaFoldDB" id="A0A0D8I5S9"/>
<dbReference type="Pfam" id="PF05504">
    <property type="entry name" value="Spore_GerAC"/>
    <property type="match status" value="1"/>
</dbReference>
<dbReference type="EMBL" id="CP009687">
    <property type="protein sequence ID" value="AKL97131.1"/>
    <property type="molecule type" value="Genomic_DNA"/>
</dbReference>
<dbReference type="RefSeq" id="WP_044826558.1">
    <property type="nucleotide sequence ID" value="NZ_CP009687.1"/>
</dbReference>
<dbReference type="InterPro" id="IPR057336">
    <property type="entry name" value="GerAC_N"/>
</dbReference>
<sequence>MTKKKILLLIVTILIMTSTLTACWDAIEIDERAYVMALGVDKYEAPLGEPTGREGADRDEEGNQISANIPQDTPRNRFNFTYAIPNVEFLVGESETANILYKTVGENLYSASRVLTTRLNKQIFFGHLKVLVVGESVARDSKLFREILDVVEREQFISRRIGIVIAPDNAANVLEVEPEINPMTGQFMADLFRNKDRSPRSGGGMMGEVLEDLHRWGDTVIPRVIPGETAVKIAGSAVIKNYQLQGWLGEIETRALEIMRGTARPGGLSVKYDGTIDAGEKGRDHEHIVPVDLTYLSRKFHLDRASDNIKITIEIETEGEIEQFYLDPEHDLLEPDTIRAIEDLLCEKIEEELSATIEKLQKEFEVDVIGINHYLSRFHPRLWEEVKEEWGEIFPTIDIVVDVDSKIRRIGLTR</sequence>
<dbReference type="PROSITE" id="PS51257">
    <property type="entry name" value="PROKAR_LIPOPROTEIN"/>
    <property type="match status" value="1"/>
</dbReference>
<dbReference type="NCBIfam" id="TIGR02887">
    <property type="entry name" value="spore_ger_x_C"/>
    <property type="match status" value="1"/>
</dbReference>
<evidence type="ECO:0000259" key="8">
    <source>
        <dbReference type="Pfam" id="PF05504"/>
    </source>
</evidence>
<evidence type="ECO:0000313" key="11">
    <source>
        <dbReference type="Proteomes" id="UP000035704"/>
    </source>
</evidence>
<comment type="similarity">
    <text evidence="2">Belongs to the GerABKC lipoprotein family.</text>
</comment>
<keyword evidence="4" id="KW-0732">Signal</keyword>
<reference evidence="10 11" key="1">
    <citation type="submission" date="2014-10" db="EMBL/GenBank/DDBJ databases">
        <title>Genome sequence of Clostridium aceticum DSM 1496.</title>
        <authorList>
            <person name="Poehlein A."/>
            <person name="Schiel-Bengelsdorf B."/>
            <person name="Gottschalk G."/>
            <person name="Duerre P."/>
            <person name="Daniel R."/>
        </authorList>
    </citation>
    <scope>NUCLEOTIDE SEQUENCE [LARGE SCALE GENOMIC DNA]</scope>
    <source>
        <strain evidence="10 11">DSM 1496</strain>
    </source>
</reference>
<keyword evidence="5" id="KW-0472">Membrane</keyword>
<evidence type="ECO:0000256" key="2">
    <source>
        <dbReference type="ARBA" id="ARBA00007886"/>
    </source>
</evidence>
<protein>
    <submittedName>
        <fullName evidence="10">Spore germination B3 GerAC family protein</fullName>
    </submittedName>
</protein>
<dbReference type="OrthoDB" id="9816067at2"/>
<evidence type="ECO:0000313" key="10">
    <source>
        <dbReference type="EMBL" id="AKL97131.1"/>
    </source>
</evidence>
<feature type="domain" description="Spore germination GerAC-like C-terminal" evidence="8">
    <location>
        <begin position="235"/>
        <end position="411"/>
    </location>
</feature>
<dbReference type="PATRIC" id="fig|84022.5.peg.3386"/>
<dbReference type="PANTHER" id="PTHR35789">
    <property type="entry name" value="SPORE GERMINATION PROTEIN B3"/>
    <property type="match status" value="1"/>
</dbReference>
<dbReference type="Gene3D" id="3.30.300.210">
    <property type="entry name" value="Nutrient germinant receptor protein C, domain 3"/>
    <property type="match status" value="1"/>
</dbReference>
<keyword evidence="6" id="KW-0564">Palmitate</keyword>
<keyword evidence="7" id="KW-0449">Lipoprotein</keyword>
<dbReference type="PANTHER" id="PTHR35789:SF1">
    <property type="entry name" value="SPORE GERMINATION PROTEIN B3"/>
    <property type="match status" value="1"/>
</dbReference>
<evidence type="ECO:0000259" key="9">
    <source>
        <dbReference type="Pfam" id="PF25198"/>
    </source>
</evidence>
<dbReference type="STRING" id="84022.CACET_c37030"/>
<keyword evidence="3" id="KW-0309">Germination</keyword>
<accession>A0A0D8I5S9</accession>
<dbReference type="GO" id="GO:0009847">
    <property type="term" value="P:spore germination"/>
    <property type="evidence" value="ECO:0007669"/>
    <property type="project" value="InterPro"/>
</dbReference>
<keyword evidence="11" id="KW-1185">Reference proteome</keyword>
<evidence type="ECO:0000256" key="4">
    <source>
        <dbReference type="ARBA" id="ARBA00022729"/>
    </source>
</evidence>
<dbReference type="KEGG" id="cace:CACET_c37030"/>